<dbReference type="Gene3D" id="3.20.20.70">
    <property type="entry name" value="Aldolase class I"/>
    <property type="match status" value="1"/>
</dbReference>
<evidence type="ECO:0000313" key="13">
    <source>
        <dbReference type="Proteomes" id="UP000723463"/>
    </source>
</evidence>
<evidence type="ECO:0000256" key="5">
    <source>
        <dbReference type="ARBA" id="ARBA00022723"/>
    </source>
</evidence>
<dbReference type="Proteomes" id="UP000723463">
    <property type="component" value="Unassembled WGS sequence"/>
</dbReference>
<keyword evidence="8" id="KW-0143">Chaperone</keyword>
<dbReference type="SFLD" id="SFLDF00562">
    <property type="entry name" value="HemN-like__clustered_with_heat"/>
    <property type="match status" value="1"/>
</dbReference>
<evidence type="ECO:0000256" key="10">
    <source>
        <dbReference type="ARBA" id="ARBA00045130"/>
    </source>
</evidence>
<keyword evidence="4" id="KW-0949">S-adenosyl-L-methionine</keyword>
<dbReference type="InterPro" id="IPR006638">
    <property type="entry name" value="Elp3/MiaA/NifB-like_rSAM"/>
</dbReference>
<dbReference type="GO" id="GO:0004109">
    <property type="term" value="F:coproporphyrinogen oxidase activity"/>
    <property type="evidence" value="ECO:0007669"/>
    <property type="project" value="InterPro"/>
</dbReference>
<evidence type="ECO:0000256" key="2">
    <source>
        <dbReference type="ARBA" id="ARBA00014678"/>
    </source>
</evidence>
<comment type="caution">
    <text evidence="12">The sequence shown here is derived from an EMBL/GenBank/DDBJ whole genome shotgun (WGS) entry which is preliminary data.</text>
</comment>
<evidence type="ECO:0000256" key="8">
    <source>
        <dbReference type="ARBA" id="ARBA00023186"/>
    </source>
</evidence>
<dbReference type="SMART" id="SM00729">
    <property type="entry name" value="Elp3"/>
    <property type="match status" value="1"/>
</dbReference>
<keyword evidence="5" id="KW-0479">Metal-binding</keyword>
<sequence length="428" mass="47944">MTRLRTLTPLLRPASFPTSAKALATSTALFNKGVVAPDKEPFSVYIHWPYCSSKCTYCNFNKYVDPNVDNERMERALVTELKSELVHWGLDQGNRPIRSVYFGGGTPSLARPRMFKLVLDTLSSMCALTKDTEISMEGNPSSTTSIEALKALRDIGINRYSLGIQSFQEHILTELGRDHTPSTALKSLLDARTVWPGKVSMDLIMGHAGQTLDDWIKELRFTMDIVDDHLSLYQLTVEPGTALHTDVKQGKMTLPDGDLSTDMYEATIQLTREVGFEHYEVSNFARNKAYSMHNSGHWIGIDYLGIGPGAHGRVSHPHTRQKFRTFNVRDPAGWMRECEEQGTGRRKTDAIELEDSKRELLVLGMRTRRGIDLDRFYQLTGQGLLEFLNKDATAWCIDAGLLQLSAASLSPTERGMAVADELSVRLLP</sequence>
<dbReference type="InterPro" id="IPR007197">
    <property type="entry name" value="rSAM"/>
</dbReference>
<dbReference type="PANTHER" id="PTHR13932:SF5">
    <property type="entry name" value="RADICAL S-ADENOSYL METHIONINE DOMAIN-CONTAINING PROTEIN 1, MITOCHONDRIAL"/>
    <property type="match status" value="1"/>
</dbReference>
<dbReference type="AlphaFoldDB" id="A0A9P6F2G7"/>
<evidence type="ECO:0000256" key="3">
    <source>
        <dbReference type="ARBA" id="ARBA00022617"/>
    </source>
</evidence>
<dbReference type="NCBIfam" id="TIGR00539">
    <property type="entry name" value="hemN_rel"/>
    <property type="match status" value="1"/>
</dbReference>
<keyword evidence="3" id="KW-0349">Heme</keyword>
<keyword evidence="13" id="KW-1185">Reference proteome</keyword>
<protein>
    <recommendedName>
        <fullName evidence="2">Radical S-adenosyl methionine domain-containing protein 1, mitochondrial</fullName>
    </recommendedName>
    <alternativeName>
        <fullName evidence="9">Putative heme chaperone</fullName>
    </alternativeName>
</protein>
<evidence type="ECO:0000256" key="1">
    <source>
        <dbReference type="ARBA" id="ARBA00006100"/>
    </source>
</evidence>
<dbReference type="SFLD" id="SFLDS00029">
    <property type="entry name" value="Radical_SAM"/>
    <property type="match status" value="1"/>
</dbReference>
<proteinExistence type="inferred from homology"/>
<evidence type="ECO:0000259" key="11">
    <source>
        <dbReference type="PROSITE" id="PS51918"/>
    </source>
</evidence>
<reference evidence="12" key="1">
    <citation type="journal article" date="2020" name="Fungal Divers.">
        <title>Resolving the Mortierellaceae phylogeny through synthesis of multi-gene phylogenetics and phylogenomics.</title>
        <authorList>
            <person name="Vandepol N."/>
            <person name="Liber J."/>
            <person name="Desiro A."/>
            <person name="Na H."/>
            <person name="Kennedy M."/>
            <person name="Barry K."/>
            <person name="Grigoriev I.V."/>
            <person name="Miller A.N."/>
            <person name="O'Donnell K."/>
            <person name="Stajich J.E."/>
            <person name="Bonito G."/>
        </authorList>
    </citation>
    <scope>NUCLEOTIDE SEQUENCE</scope>
    <source>
        <strain evidence="12">NRRL 2591</strain>
    </source>
</reference>
<dbReference type="PROSITE" id="PS51918">
    <property type="entry name" value="RADICAL_SAM"/>
    <property type="match status" value="1"/>
</dbReference>
<accession>A0A9P6F2G7</accession>
<dbReference type="EMBL" id="JAAAXW010000186">
    <property type="protein sequence ID" value="KAF9540843.1"/>
    <property type="molecule type" value="Genomic_DNA"/>
</dbReference>
<dbReference type="InterPro" id="IPR013785">
    <property type="entry name" value="Aldolase_TIM"/>
</dbReference>
<dbReference type="SFLD" id="SFLDF00288">
    <property type="entry name" value="HemN-like__clustered_with_nucl"/>
    <property type="match status" value="1"/>
</dbReference>
<dbReference type="GO" id="GO:0006779">
    <property type="term" value="P:porphyrin-containing compound biosynthetic process"/>
    <property type="evidence" value="ECO:0007669"/>
    <property type="project" value="InterPro"/>
</dbReference>
<dbReference type="Pfam" id="PF04055">
    <property type="entry name" value="Radical_SAM"/>
    <property type="match status" value="1"/>
</dbReference>
<dbReference type="SFLD" id="SFLDG01065">
    <property type="entry name" value="anaerobic_coproporphyrinogen-I"/>
    <property type="match status" value="1"/>
</dbReference>
<feature type="domain" description="Radical SAM core" evidence="11">
    <location>
        <begin position="36"/>
        <end position="277"/>
    </location>
</feature>
<dbReference type="InterPro" id="IPR034505">
    <property type="entry name" value="Coproporphyrinogen-III_oxidase"/>
</dbReference>
<evidence type="ECO:0000256" key="7">
    <source>
        <dbReference type="ARBA" id="ARBA00023014"/>
    </source>
</evidence>
<dbReference type="Pfam" id="PF06969">
    <property type="entry name" value="HemN_C"/>
    <property type="match status" value="1"/>
</dbReference>
<comment type="function">
    <text evidence="10">May be a heme chaperone, appears to bind heme. Homologous bacterial proteins do not have oxygen-independent coproporphyrinogen-III oxidase activity. Binds 1 [4Fe-4S] cluster. The cluster is coordinated with 3 cysteines and an exchangeable S-adenosyl-L-methionine.</text>
</comment>
<comment type="similarity">
    <text evidence="1">Belongs to the anaerobic coproporphyrinogen-III oxidase family. HemW subfamily.</text>
</comment>
<dbReference type="InterPro" id="IPR004559">
    <property type="entry name" value="HemW-like"/>
</dbReference>
<gene>
    <name evidence="12" type="primary">RSAD1</name>
    <name evidence="12" type="ORF">EC957_003706</name>
</gene>
<dbReference type="SUPFAM" id="SSF102114">
    <property type="entry name" value="Radical SAM enzymes"/>
    <property type="match status" value="1"/>
</dbReference>
<dbReference type="InterPro" id="IPR010723">
    <property type="entry name" value="HemN_C"/>
</dbReference>
<name>A0A9P6F2G7_9FUNG</name>
<dbReference type="CDD" id="cd01335">
    <property type="entry name" value="Radical_SAM"/>
    <property type="match status" value="1"/>
</dbReference>
<dbReference type="PANTHER" id="PTHR13932">
    <property type="entry name" value="COPROPORPHYRINIGEN III OXIDASE"/>
    <property type="match status" value="1"/>
</dbReference>
<evidence type="ECO:0000256" key="4">
    <source>
        <dbReference type="ARBA" id="ARBA00022691"/>
    </source>
</evidence>
<evidence type="ECO:0000313" key="12">
    <source>
        <dbReference type="EMBL" id="KAF9540843.1"/>
    </source>
</evidence>
<dbReference type="InterPro" id="IPR058240">
    <property type="entry name" value="rSAM_sf"/>
</dbReference>
<evidence type="ECO:0000256" key="9">
    <source>
        <dbReference type="ARBA" id="ARBA00033094"/>
    </source>
</evidence>
<dbReference type="GO" id="GO:0046872">
    <property type="term" value="F:metal ion binding"/>
    <property type="evidence" value="ECO:0007669"/>
    <property type="project" value="UniProtKB-KW"/>
</dbReference>
<keyword evidence="6" id="KW-0408">Iron</keyword>
<dbReference type="GO" id="GO:0051539">
    <property type="term" value="F:4 iron, 4 sulfur cluster binding"/>
    <property type="evidence" value="ECO:0007669"/>
    <property type="project" value="InterPro"/>
</dbReference>
<keyword evidence="7" id="KW-0411">Iron-sulfur</keyword>
<evidence type="ECO:0000256" key="6">
    <source>
        <dbReference type="ARBA" id="ARBA00023004"/>
    </source>
</evidence>
<dbReference type="GO" id="GO:0005739">
    <property type="term" value="C:mitochondrion"/>
    <property type="evidence" value="ECO:0007669"/>
    <property type="project" value="TreeGrafter"/>
</dbReference>
<organism evidence="12 13">
    <name type="scientific">Mortierella hygrophila</name>
    <dbReference type="NCBI Taxonomy" id="979708"/>
    <lineage>
        <taxon>Eukaryota</taxon>
        <taxon>Fungi</taxon>
        <taxon>Fungi incertae sedis</taxon>
        <taxon>Mucoromycota</taxon>
        <taxon>Mortierellomycotina</taxon>
        <taxon>Mortierellomycetes</taxon>
        <taxon>Mortierellales</taxon>
        <taxon>Mortierellaceae</taxon>
        <taxon>Mortierella</taxon>
    </lineage>
</organism>